<reference evidence="2" key="1">
    <citation type="journal article" date="2022" name="G3 (Bethesda)">
        <title>Unveiling the complete genome sequence of Alicyclobacillus acidoterrestris DSM 3922T, a taint-producing strain.</title>
        <authorList>
            <person name="Leonardo I.C."/>
            <person name="Barreto Crespo M.T."/>
            <person name="Gaspar F.B."/>
        </authorList>
    </citation>
    <scope>NUCLEOTIDE SEQUENCE [LARGE SCALE GENOMIC DNA]</scope>
    <source>
        <strain evidence="2">DSM 3922</strain>
    </source>
</reference>
<dbReference type="SUPFAM" id="SSF56731">
    <property type="entry name" value="DNA primase core"/>
    <property type="match status" value="1"/>
</dbReference>
<protein>
    <submittedName>
        <fullName evidence="1">Uncharacterized protein</fullName>
    </submittedName>
</protein>
<accession>T0C424</accession>
<dbReference type="Proteomes" id="UP000829401">
    <property type="component" value="Chromosome"/>
</dbReference>
<name>T0C424_ALIAG</name>
<organism evidence="1 2">
    <name type="scientific">Alicyclobacillus acidoterrestris (strain ATCC 49025 / DSM 3922 / CIP 106132 / NCIMB 13137 / GD3B)</name>
    <dbReference type="NCBI Taxonomy" id="1356854"/>
    <lineage>
        <taxon>Bacteria</taxon>
        <taxon>Bacillati</taxon>
        <taxon>Bacillota</taxon>
        <taxon>Bacilli</taxon>
        <taxon>Bacillales</taxon>
        <taxon>Alicyclobacillaceae</taxon>
        <taxon>Alicyclobacillus</taxon>
    </lineage>
</organism>
<dbReference type="InterPro" id="IPR034154">
    <property type="entry name" value="TOPRIM_DnaG/twinkle"/>
</dbReference>
<evidence type="ECO:0000313" key="2">
    <source>
        <dbReference type="Proteomes" id="UP000829401"/>
    </source>
</evidence>
<dbReference type="KEGG" id="aaco:K1I37_14755"/>
<keyword evidence="2" id="KW-1185">Reference proteome</keyword>
<dbReference type="STRING" id="1356854.N007_05785"/>
<proteinExistence type="predicted"/>
<dbReference type="Gene3D" id="3.40.1360.10">
    <property type="match status" value="1"/>
</dbReference>
<accession>A0A9E7CV73</accession>
<dbReference type="EMBL" id="CP080467">
    <property type="protein sequence ID" value="UNO47933.1"/>
    <property type="molecule type" value="Genomic_DNA"/>
</dbReference>
<sequence length="327" mass="37490">MAIVSELEQQLDVISVLEHWGIDTSYIRQIGAGEYRSPCFIHGGDGQTALSLKMNNGRWYVACFSHGCFKGTLFDWAITTGRTPRQILDDYKMCQLDTVPLHRHRTRRTHTQGSQKGGAVFLPDNTMEQFEIGIHRDLIDLGYDRDMLTNVFDVRYCADAEHVLYGRIVYPIRDKLENIRTIQGRRTNALPHDAAKYMFHPGYNAKDILYGQYEMREMIRKSRYIVVAESPKSAWRGYQLGIPTLALMGIRWTDAQVKQIAAYGKRVVLVADNDDTHVGVNGMRELRDALSRYVAVELRVCPHVGADISDYRIREQWDYIIRNGVVG</sequence>
<dbReference type="CDD" id="cd01029">
    <property type="entry name" value="TOPRIM_primases"/>
    <property type="match status" value="1"/>
</dbReference>
<gene>
    <name evidence="1" type="ORF">K1I37_14755</name>
</gene>
<dbReference type="RefSeq" id="WP_021296200.1">
    <property type="nucleotide sequence ID" value="NZ_AURB01000124.1"/>
</dbReference>
<dbReference type="OrthoDB" id="9806081at2"/>
<dbReference type="AlphaFoldDB" id="T0C424"/>
<evidence type="ECO:0000313" key="1">
    <source>
        <dbReference type="EMBL" id="UNO47933.1"/>
    </source>
</evidence>